<keyword evidence="8 10" id="KW-1133">Transmembrane helix</keyword>
<keyword evidence="10" id="KW-0472">Membrane</keyword>
<dbReference type="Proteomes" id="UP000229647">
    <property type="component" value="Unassembled WGS sequence"/>
</dbReference>
<accession>A0A2M7XYD7</accession>
<dbReference type="SMART" id="SM00304">
    <property type="entry name" value="HAMP"/>
    <property type="match status" value="1"/>
</dbReference>
<evidence type="ECO:0000256" key="4">
    <source>
        <dbReference type="ARBA" id="ARBA00022553"/>
    </source>
</evidence>
<feature type="transmembrane region" description="Helical" evidence="10">
    <location>
        <begin position="39"/>
        <end position="61"/>
    </location>
</feature>
<dbReference type="PROSITE" id="PS50885">
    <property type="entry name" value="HAMP"/>
    <property type="match status" value="1"/>
</dbReference>
<dbReference type="AlphaFoldDB" id="A0A2M7XYD7"/>
<dbReference type="InterPro" id="IPR036890">
    <property type="entry name" value="HATPase_C_sf"/>
</dbReference>
<evidence type="ECO:0000256" key="7">
    <source>
        <dbReference type="ARBA" id="ARBA00022777"/>
    </source>
</evidence>
<dbReference type="EC" id="2.7.13.3" evidence="3"/>
<dbReference type="GO" id="GO:0005886">
    <property type="term" value="C:plasma membrane"/>
    <property type="evidence" value="ECO:0007669"/>
    <property type="project" value="TreeGrafter"/>
</dbReference>
<keyword evidence="5" id="KW-0808">Transferase</keyword>
<dbReference type="SUPFAM" id="SSF47384">
    <property type="entry name" value="Homodimeric domain of signal transducing histidine kinase"/>
    <property type="match status" value="1"/>
</dbReference>
<evidence type="ECO:0000256" key="8">
    <source>
        <dbReference type="ARBA" id="ARBA00022989"/>
    </source>
</evidence>
<name>A0A2M7XYD7_9BACT</name>
<sequence>MKPTSSLRKRLFLWYVGSLFLLGIFIILAIHVFSLQNGIYFVILLFMTLALLGFTIIYKITKSLTYLSSKMKMISSKNLDERVLGMDSPDEIGELAQTFNELLNRLHGAFSREQQFIADVAHELKTPLATIRSTLEVTLSRKRTVTEYEQSIKEAITETHNISSTLKNVLDLAWSKTPQEQKNSKSFNLSKLMEELLDTVQKMGTEKKLSIIGSIDNHIIIEGFQEKLGRALLNVMDNAIKYVPTSGKIEISLKKEKHHAVISIKDNGVGISADDLPHIF</sequence>
<feature type="domain" description="Histidine kinase" evidence="11">
    <location>
        <begin position="119"/>
        <end position="280"/>
    </location>
</feature>
<feature type="transmembrane region" description="Helical" evidence="10">
    <location>
        <begin position="12"/>
        <end position="33"/>
    </location>
</feature>
<evidence type="ECO:0000313" key="14">
    <source>
        <dbReference type="Proteomes" id="UP000229647"/>
    </source>
</evidence>
<evidence type="ECO:0000256" key="1">
    <source>
        <dbReference type="ARBA" id="ARBA00000085"/>
    </source>
</evidence>
<evidence type="ECO:0000259" key="12">
    <source>
        <dbReference type="PROSITE" id="PS50885"/>
    </source>
</evidence>
<feature type="domain" description="HAMP" evidence="12">
    <location>
        <begin position="58"/>
        <end position="111"/>
    </location>
</feature>
<organism evidence="13 14">
    <name type="scientific">Candidatus Roizmanbacteria bacterium CG_4_9_14_3_um_filter_33_18</name>
    <dbReference type="NCBI Taxonomy" id="1974841"/>
    <lineage>
        <taxon>Bacteria</taxon>
        <taxon>Candidatus Roizmaniibacteriota</taxon>
    </lineage>
</organism>
<dbReference type="InterPro" id="IPR005467">
    <property type="entry name" value="His_kinase_dom"/>
</dbReference>
<keyword evidence="4" id="KW-0597">Phosphoprotein</keyword>
<keyword evidence="7" id="KW-0418">Kinase</keyword>
<gene>
    <name evidence="13" type="ORF">CO165_02005</name>
</gene>
<dbReference type="SUPFAM" id="SSF158472">
    <property type="entry name" value="HAMP domain-like"/>
    <property type="match status" value="1"/>
</dbReference>
<reference evidence="14" key="1">
    <citation type="submission" date="2017-09" db="EMBL/GenBank/DDBJ databases">
        <title>Depth-based differentiation of microbial function through sediment-hosted aquifers and enrichment of novel symbionts in the deep terrestrial subsurface.</title>
        <authorList>
            <person name="Probst A.J."/>
            <person name="Ladd B."/>
            <person name="Jarett J.K."/>
            <person name="Geller-Mcgrath D.E."/>
            <person name="Sieber C.M.K."/>
            <person name="Emerson J.B."/>
            <person name="Anantharaman K."/>
            <person name="Thomas B.C."/>
            <person name="Malmstrom R."/>
            <person name="Stieglmeier M."/>
            <person name="Klingl A."/>
            <person name="Woyke T."/>
            <person name="Ryan C.M."/>
            <person name="Banfield J.F."/>
        </authorList>
    </citation>
    <scope>NUCLEOTIDE SEQUENCE [LARGE SCALE GENOMIC DNA]</scope>
</reference>
<comment type="catalytic activity">
    <reaction evidence="1">
        <text>ATP + protein L-histidine = ADP + protein N-phospho-L-histidine.</text>
        <dbReference type="EC" id="2.7.13.3"/>
    </reaction>
</comment>
<dbReference type="Pfam" id="PF00672">
    <property type="entry name" value="HAMP"/>
    <property type="match status" value="1"/>
</dbReference>
<evidence type="ECO:0000259" key="11">
    <source>
        <dbReference type="PROSITE" id="PS50109"/>
    </source>
</evidence>
<dbReference type="InterPro" id="IPR003594">
    <property type="entry name" value="HATPase_dom"/>
</dbReference>
<dbReference type="Pfam" id="PF02518">
    <property type="entry name" value="HATPase_c"/>
    <property type="match status" value="1"/>
</dbReference>
<dbReference type="CDD" id="cd06225">
    <property type="entry name" value="HAMP"/>
    <property type="match status" value="1"/>
</dbReference>
<evidence type="ECO:0000256" key="5">
    <source>
        <dbReference type="ARBA" id="ARBA00022679"/>
    </source>
</evidence>
<evidence type="ECO:0000256" key="6">
    <source>
        <dbReference type="ARBA" id="ARBA00022692"/>
    </source>
</evidence>
<dbReference type="PANTHER" id="PTHR45436">
    <property type="entry name" value="SENSOR HISTIDINE KINASE YKOH"/>
    <property type="match status" value="1"/>
</dbReference>
<dbReference type="Gene3D" id="6.10.340.10">
    <property type="match status" value="1"/>
</dbReference>
<dbReference type="SUPFAM" id="SSF55874">
    <property type="entry name" value="ATPase domain of HSP90 chaperone/DNA topoisomerase II/histidine kinase"/>
    <property type="match status" value="1"/>
</dbReference>
<dbReference type="InterPro" id="IPR050428">
    <property type="entry name" value="TCS_sensor_his_kinase"/>
</dbReference>
<dbReference type="InterPro" id="IPR036097">
    <property type="entry name" value="HisK_dim/P_sf"/>
</dbReference>
<feature type="non-terminal residue" evidence="13">
    <location>
        <position position="280"/>
    </location>
</feature>
<comment type="subcellular location">
    <subcellularLocation>
        <location evidence="2">Membrane</location>
    </subcellularLocation>
</comment>
<dbReference type="CDD" id="cd00075">
    <property type="entry name" value="HATPase"/>
    <property type="match status" value="1"/>
</dbReference>
<keyword evidence="6 10" id="KW-0812">Transmembrane</keyword>
<evidence type="ECO:0000256" key="9">
    <source>
        <dbReference type="ARBA" id="ARBA00023012"/>
    </source>
</evidence>
<dbReference type="Pfam" id="PF00512">
    <property type="entry name" value="HisKA"/>
    <property type="match status" value="1"/>
</dbReference>
<dbReference type="Gene3D" id="3.30.565.10">
    <property type="entry name" value="Histidine kinase-like ATPase, C-terminal domain"/>
    <property type="match status" value="1"/>
</dbReference>
<dbReference type="CDD" id="cd00082">
    <property type="entry name" value="HisKA"/>
    <property type="match status" value="1"/>
</dbReference>
<dbReference type="EMBL" id="PFWL01000089">
    <property type="protein sequence ID" value="PJA55732.1"/>
    <property type="molecule type" value="Genomic_DNA"/>
</dbReference>
<evidence type="ECO:0000256" key="2">
    <source>
        <dbReference type="ARBA" id="ARBA00004370"/>
    </source>
</evidence>
<proteinExistence type="predicted"/>
<dbReference type="PROSITE" id="PS50109">
    <property type="entry name" value="HIS_KIN"/>
    <property type="match status" value="1"/>
</dbReference>
<evidence type="ECO:0000256" key="3">
    <source>
        <dbReference type="ARBA" id="ARBA00012438"/>
    </source>
</evidence>
<protein>
    <recommendedName>
        <fullName evidence="3">histidine kinase</fullName>
        <ecNumber evidence="3">2.7.13.3</ecNumber>
    </recommendedName>
</protein>
<dbReference type="InterPro" id="IPR003660">
    <property type="entry name" value="HAMP_dom"/>
</dbReference>
<evidence type="ECO:0000313" key="13">
    <source>
        <dbReference type="EMBL" id="PJA55732.1"/>
    </source>
</evidence>
<dbReference type="SMART" id="SM00388">
    <property type="entry name" value="HisKA"/>
    <property type="match status" value="1"/>
</dbReference>
<dbReference type="GO" id="GO:0000155">
    <property type="term" value="F:phosphorelay sensor kinase activity"/>
    <property type="evidence" value="ECO:0007669"/>
    <property type="project" value="InterPro"/>
</dbReference>
<comment type="caution">
    <text evidence="13">The sequence shown here is derived from an EMBL/GenBank/DDBJ whole genome shotgun (WGS) entry which is preliminary data.</text>
</comment>
<evidence type="ECO:0000256" key="10">
    <source>
        <dbReference type="SAM" id="Phobius"/>
    </source>
</evidence>
<dbReference type="InterPro" id="IPR003661">
    <property type="entry name" value="HisK_dim/P_dom"/>
</dbReference>
<dbReference type="Gene3D" id="1.10.287.130">
    <property type="match status" value="1"/>
</dbReference>
<keyword evidence="9" id="KW-0902">Two-component regulatory system</keyword>
<dbReference type="PANTHER" id="PTHR45436:SF5">
    <property type="entry name" value="SENSOR HISTIDINE KINASE TRCS"/>
    <property type="match status" value="1"/>
</dbReference>